<feature type="domain" description="Glucose-methanol-choline oxidoreductase N-terminal" evidence="5">
    <location>
        <begin position="335"/>
        <end position="349"/>
    </location>
</feature>
<dbReference type="PANTHER" id="PTHR11552">
    <property type="entry name" value="GLUCOSE-METHANOL-CHOLINE GMC OXIDOREDUCTASE"/>
    <property type="match status" value="1"/>
</dbReference>
<proteinExistence type="inferred from homology"/>
<dbReference type="InterPro" id="IPR012132">
    <property type="entry name" value="GMC_OxRdtase"/>
</dbReference>
<dbReference type="KEGG" id="sniv:SFSGTM_11820"/>
<dbReference type="GO" id="GO:0016614">
    <property type="term" value="F:oxidoreductase activity, acting on CH-OH group of donors"/>
    <property type="evidence" value="ECO:0007669"/>
    <property type="project" value="InterPro"/>
</dbReference>
<dbReference type="PIRSF" id="PIRSF000137">
    <property type="entry name" value="Alcohol_oxidase"/>
    <property type="match status" value="1"/>
</dbReference>
<evidence type="ECO:0000313" key="6">
    <source>
        <dbReference type="EMBL" id="BBP00474.1"/>
    </source>
</evidence>
<keyword evidence="7" id="KW-1185">Reference proteome</keyword>
<evidence type="ECO:0000256" key="2">
    <source>
        <dbReference type="ARBA" id="ARBA00010790"/>
    </source>
</evidence>
<dbReference type="EMBL" id="AP021881">
    <property type="protein sequence ID" value="BBP00474.1"/>
    <property type="molecule type" value="Genomic_DNA"/>
</dbReference>
<dbReference type="InterPro" id="IPR036188">
    <property type="entry name" value="FAD/NAD-bd_sf"/>
</dbReference>
<evidence type="ECO:0000256" key="1">
    <source>
        <dbReference type="ARBA" id="ARBA00001974"/>
    </source>
</evidence>
<dbReference type="Proteomes" id="UP000463939">
    <property type="component" value="Chromosome"/>
</dbReference>
<comment type="cofactor">
    <cofactor evidence="1">
        <name>FAD</name>
        <dbReference type="ChEBI" id="CHEBI:57692"/>
    </cofactor>
</comment>
<dbReference type="PROSITE" id="PS00624">
    <property type="entry name" value="GMC_OXRED_2"/>
    <property type="match status" value="1"/>
</dbReference>
<organism evidence="6 7">
    <name type="scientific">Sulfuriferula nivalis</name>
    <dbReference type="NCBI Taxonomy" id="2675298"/>
    <lineage>
        <taxon>Bacteria</taxon>
        <taxon>Pseudomonadati</taxon>
        <taxon>Pseudomonadota</taxon>
        <taxon>Betaproteobacteria</taxon>
        <taxon>Nitrosomonadales</taxon>
        <taxon>Sulfuricellaceae</taxon>
        <taxon>Sulfuriferula</taxon>
    </lineage>
</organism>
<evidence type="ECO:0000256" key="4">
    <source>
        <dbReference type="ARBA" id="ARBA00022827"/>
    </source>
</evidence>
<protein>
    <submittedName>
        <fullName evidence="6">Alanine-phosphoribitol ligase</fullName>
    </submittedName>
</protein>
<comment type="similarity">
    <text evidence="2">Belongs to the GMC oxidoreductase family.</text>
</comment>
<dbReference type="SUPFAM" id="SSF54373">
    <property type="entry name" value="FAD-linked reductases, C-terminal domain"/>
    <property type="match status" value="1"/>
</dbReference>
<keyword evidence="6" id="KW-0436">Ligase</keyword>
<keyword evidence="3" id="KW-0285">Flavoprotein</keyword>
<dbReference type="InterPro" id="IPR000172">
    <property type="entry name" value="GMC_OxRdtase_N"/>
</dbReference>
<accession>A0A809RI02</accession>
<dbReference type="InterPro" id="IPR007867">
    <property type="entry name" value="GMC_OxRtase_C"/>
</dbReference>
<name>A0A809RI02_9PROT</name>
<evidence type="ECO:0000259" key="5">
    <source>
        <dbReference type="PROSITE" id="PS00624"/>
    </source>
</evidence>
<dbReference type="GO" id="GO:0050660">
    <property type="term" value="F:flavin adenine dinucleotide binding"/>
    <property type="evidence" value="ECO:0007669"/>
    <property type="project" value="InterPro"/>
</dbReference>
<dbReference type="Pfam" id="PF00732">
    <property type="entry name" value="GMC_oxred_N"/>
    <property type="match status" value="1"/>
</dbReference>
<dbReference type="Gene3D" id="3.50.50.60">
    <property type="entry name" value="FAD/NAD(P)-binding domain"/>
    <property type="match status" value="1"/>
</dbReference>
<dbReference type="PANTHER" id="PTHR11552:SF147">
    <property type="entry name" value="CHOLINE DEHYDROGENASE, MITOCHONDRIAL"/>
    <property type="match status" value="1"/>
</dbReference>
<keyword evidence="4" id="KW-0274">FAD</keyword>
<evidence type="ECO:0000313" key="7">
    <source>
        <dbReference type="Proteomes" id="UP000463939"/>
    </source>
</evidence>
<gene>
    <name evidence="6" type="ORF">SFSGTM_11820</name>
</gene>
<dbReference type="Gene3D" id="3.30.560.10">
    <property type="entry name" value="Glucose Oxidase, domain 3"/>
    <property type="match status" value="1"/>
</dbReference>
<evidence type="ECO:0000256" key="3">
    <source>
        <dbReference type="ARBA" id="ARBA00022630"/>
    </source>
</evidence>
<dbReference type="Pfam" id="PF05199">
    <property type="entry name" value="GMC_oxred_C"/>
    <property type="match status" value="1"/>
</dbReference>
<dbReference type="GO" id="GO:0016874">
    <property type="term" value="F:ligase activity"/>
    <property type="evidence" value="ECO:0007669"/>
    <property type="project" value="UniProtKB-KW"/>
</dbReference>
<dbReference type="SUPFAM" id="SSF51905">
    <property type="entry name" value="FAD/NAD(P)-binding domain"/>
    <property type="match status" value="1"/>
</dbReference>
<reference evidence="7" key="1">
    <citation type="submission" date="2019-11" db="EMBL/GenBank/DDBJ databases">
        <title>Isolation and characterization of a novel species in the genus Sulfuriferula.</title>
        <authorList>
            <person name="Mochizuki J."/>
            <person name="Kojima H."/>
            <person name="Fukui M."/>
        </authorList>
    </citation>
    <scope>NUCLEOTIDE SEQUENCE [LARGE SCALE GENOMIC DNA]</scope>
    <source>
        <strain evidence="7">SGTM</strain>
    </source>
</reference>
<sequence length="637" mass="68995">MTNIKEDKMTNIKEDKMTDSGKRADRVYDYIVVGAGPGGGPLAANLAKAGFTVALLEAGLDPLSLEAAAQDPNAKAAYEVPGFFGASAENPLLSWEIYVSHYANVEQQRKDKKYVEGKGVLYPRGSCLGGSVSHNALIWVYPHDGDFDAIARTTDDVSWAAEKMRGYYERIENCQYCGPAQEGHGFAGYIPTSMNEEEGYAAAIPQHTDIATAGVETPPEVVKINPTLDVNHPSVAKGATGYFHTPMHMLNKKRVGIREYLVAVQSAHPDKLDIITNALATQVMFEKEGGALRAVGIEYMHGGGQSYKAHKLSKDASRGEKRVLFARREVILSGGAFNTPQLLKLSGIGPKEELRQLGIDVRVDLPGVGANLQDRYEVPVVLKLKGGDTNPLWGRCTFQGGDPAMQSYESGRWIDDKGVEHAFSGPYAGNNLSGTRIAKSSYAKGDPDLFFVGLPVAFYGYFPGFSTQQATNHFSWNVLKAHTENTAGTVTLRSADPADVPEIIFRFFEEGNAGDADMKATIEGVRMIRRAMAEPAAQQHIEEETAPGSNVTSQADLEEFARNTARGHHASCTAKIGAVDDPMAVLDSRFRVRGVNGLRVVDACVFPKTPGFFPTAAIIMISEKASDVILEDARRNG</sequence>
<dbReference type="AlphaFoldDB" id="A0A809RI02"/>